<protein>
    <submittedName>
        <fullName evidence="1">Uncharacterized protein</fullName>
    </submittedName>
</protein>
<accession>A0A2R6NGV4</accession>
<dbReference type="Proteomes" id="UP000186601">
    <property type="component" value="Unassembled WGS sequence"/>
</dbReference>
<keyword evidence="2" id="KW-1185">Reference proteome</keyword>
<dbReference type="EMBL" id="MLYV02001259">
    <property type="protein sequence ID" value="PSR71606.1"/>
    <property type="molecule type" value="Genomic_DNA"/>
</dbReference>
<dbReference type="AlphaFoldDB" id="A0A2R6NGV4"/>
<organism evidence="1 2">
    <name type="scientific">Hermanssonia centrifuga</name>
    <dbReference type="NCBI Taxonomy" id="98765"/>
    <lineage>
        <taxon>Eukaryota</taxon>
        <taxon>Fungi</taxon>
        <taxon>Dikarya</taxon>
        <taxon>Basidiomycota</taxon>
        <taxon>Agaricomycotina</taxon>
        <taxon>Agaricomycetes</taxon>
        <taxon>Polyporales</taxon>
        <taxon>Meruliaceae</taxon>
        <taxon>Hermanssonia</taxon>
    </lineage>
</organism>
<gene>
    <name evidence="1" type="ORF">PHLCEN_2v12459</name>
</gene>
<name>A0A2R6NGV4_9APHY</name>
<evidence type="ECO:0000313" key="1">
    <source>
        <dbReference type="EMBL" id="PSR71606.1"/>
    </source>
</evidence>
<comment type="caution">
    <text evidence="1">The sequence shown here is derived from an EMBL/GenBank/DDBJ whole genome shotgun (WGS) entry which is preliminary data.</text>
</comment>
<proteinExistence type="predicted"/>
<reference evidence="1 2" key="1">
    <citation type="submission" date="2018-02" db="EMBL/GenBank/DDBJ databases">
        <title>Genome sequence of the basidiomycete white-rot fungus Phlebia centrifuga.</title>
        <authorList>
            <person name="Granchi Z."/>
            <person name="Peng M."/>
            <person name="de Vries R.P."/>
            <person name="Hilden K."/>
            <person name="Makela M.R."/>
            <person name="Grigoriev I."/>
            <person name="Riley R."/>
        </authorList>
    </citation>
    <scope>NUCLEOTIDE SEQUENCE [LARGE SCALE GENOMIC DNA]</scope>
    <source>
        <strain evidence="1 2">FBCC195</strain>
    </source>
</reference>
<evidence type="ECO:0000313" key="2">
    <source>
        <dbReference type="Proteomes" id="UP000186601"/>
    </source>
</evidence>
<sequence length="70" mass="7633">MGGSLVSNRGTGVRPRWQTHAGAEASHSSAWMYPSLCKAICSPFCAVEGVWLREAGFGVLGWIFKDFGHY</sequence>